<sequence>MFRLTLTVLTVVLTLTFAIGTASACEPCGCEGKAADKLKDTLTESAAAHDHDHPHTHGVSHSHHGESLAPEADRQAILAMAGEYKVKFQFQETVAIEADYELKDPYNSKATEFVEVIADTGDFISLQHILVMQPRDEEGNLKEDAEAVVVKHWRQDWTYQDTELLEFRGNQTWETVTVDPAKVQGTWSQAVYQVDDSPRYEAYGTWEHVGERSAWNSETTWRPLPRREFSKRSDYQVLVAHNRHTITPEGWVHEQDNHKLVLDDQGQPLKVIAHESGLNVYDRTDDVDFTAGRVYWEKTAAYWEDVREIWADTFEQNASFTLAKEIDGEKLHSALFKIASDAKDNGHSEETKAAANDTVLAYLTQPAAD</sequence>
<name>A0A7X0H6B9_9BACT</name>
<protein>
    <recommendedName>
        <fullName evidence="5">Secreted protein</fullName>
    </recommendedName>
</protein>
<organism evidence="3 4">
    <name type="scientific">Algisphaera agarilytica</name>
    <dbReference type="NCBI Taxonomy" id="1385975"/>
    <lineage>
        <taxon>Bacteria</taxon>
        <taxon>Pseudomonadati</taxon>
        <taxon>Planctomycetota</taxon>
        <taxon>Phycisphaerae</taxon>
        <taxon>Phycisphaerales</taxon>
        <taxon>Phycisphaeraceae</taxon>
        <taxon>Algisphaera</taxon>
    </lineage>
</organism>
<evidence type="ECO:0008006" key="5">
    <source>
        <dbReference type="Google" id="ProtNLM"/>
    </source>
</evidence>
<dbReference type="Pfam" id="PF20311">
    <property type="entry name" value="DUF6607"/>
    <property type="match status" value="1"/>
</dbReference>
<keyword evidence="4" id="KW-1185">Reference proteome</keyword>
<reference evidence="3 4" key="1">
    <citation type="submission" date="2020-08" db="EMBL/GenBank/DDBJ databases">
        <title>Genomic Encyclopedia of Type Strains, Phase IV (KMG-IV): sequencing the most valuable type-strain genomes for metagenomic binning, comparative biology and taxonomic classification.</title>
        <authorList>
            <person name="Goeker M."/>
        </authorList>
    </citation>
    <scope>NUCLEOTIDE SEQUENCE [LARGE SCALE GENOMIC DNA]</scope>
    <source>
        <strain evidence="3 4">DSM 103725</strain>
    </source>
</reference>
<evidence type="ECO:0000256" key="2">
    <source>
        <dbReference type="SAM" id="SignalP"/>
    </source>
</evidence>
<feature type="chain" id="PRO_5031311852" description="Secreted protein" evidence="2">
    <location>
        <begin position="25"/>
        <end position="369"/>
    </location>
</feature>
<evidence type="ECO:0000313" key="4">
    <source>
        <dbReference type="Proteomes" id="UP000541810"/>
    </source>
</evidence>
<dbReference type="EMBL" id="JACHGY010000001">
    <property type="protein sequence ID" value="MBB6428620.1"/>
    <property type="molecule type" value="Genomic_DNA"/>
</dbReference>
<evidence type="ECO:0000256" key="1">
    <source>
        <dbReference type="SAM" id="MobiDB-lite"/>
    </source>
</evidence>
<dbReference type="Proteomes" id="UP000541810">
    <property type="component" value="Unassembled WGS sequence"/>
</dbReference>
<evidence type="ECO:0000313" key="3">
    <source>
        <dbReference type="EMBL" id="MBB6428620.1"/>
    </source>
</evidence>
<keyword evidence="2" id="KW-0732">Signal</keyword>
<accession>A0A7X0H6B9</accession>
<dbReference type="AlphaFoldDB" id="A0A7X0H6B9"/>
<gene>
    <name evidence="3" type="ORF">HNQ40_000426</name>
</gene>
<dbReference type="InterPro" id="IPR046715">
    <property type="entry name" value="DUF6607"/>
</dbReference>
<feature type="compositionally biased region" description="Basic and acidic residues" evidence="1">
    <location>
        <begin position="45"/>
        <end position="55"/>
    </location>
</feature>
<feature type="region of interest" description="Disordered" evidence="1">
    <location>
        <begin position="45"/>
        <end position="68"/>
    </location>
</feature>
<dbReference type="PROSITE" id="PS51257">
    <property type="entry name" value="PROKAR_LIPOPROTEIN"/>
    <property type="match status" value="1"/>
</dbReference>
<feature type="signal peptide" evidence="2">
    <location>
        <begin position="1"/>
        <end position="24"/>
    </location>
</feature>
<proteinExistence type="predicted"/>
<dbReference type="RefSeq" id="WP_184675926.1">
    <property type="nucleotide sequence ID" value="NZ_JACHGY010000001.1"/>
</dbReference>
<comment type="caution">
    <text evidence="3">The sequence shown here is derived from an EMBL/GenBank/DDBJ whole genome shotgun (WGS) entry which is preliminary data.</text>
</comment>